<name>B8FIZ4_DESAL</name>
<dbReference type="HOGENOM" id="CLU_058336_0_4_7"/>
<dbReference type="Pfam" id="PF03641">
    <property type="entry name" value="Lysine_decarbox"/>
    <property type="match status" value="1"/>
</dbReference>
<dbReference type="AlphaFoldDB" id="B8FIZ4"/>
<dbReference type="Proteomes" id="UP000000739">
    <property type="component" value="Chromosome"/>
</dbReference>
<gene>
    <name evidence="3" type="ordered locus">Dalk_2693</name>
</gene>
<evidence type="ECO:0000313" key="3">
    <source>
        <dbReference type="EMBL" id="ACL04385.1"/>
    </source>
</evidence>
<organism evidence="3 4">
    <name type="scientific">Desulfatibacillum aliphaticivorans</name>
    <dbReference type="NCBI Taxonomy" id="218208"/>
    <lineage>
        <taxon>Bacteria</taxon>
        <taxon>Pseudomonadati</taxon>
        <taxon>Thermodesulfobacteriota</taxon>
        <taxon>Desulfobacteria</taxon>
        <taxon>Desulfobacterales</taxon>
        <taxon>Desulfatibacillaceae</taxon>
        <taxon>Desulfatibacillum</taxon>
    </lineage>
</organism>
<protein>
    <recommendedName>
        <fullName evidence="2">Cytokinin riboside 5'-monophosphate phosphoribohydrolase</fullName>
        <ecNumber evidence="2">3.2.2.n1</ecNumber>
    </recommendedName>
</protein>
<dbReference type="EMBL" id="CP001322">
    <property type="protein sequence ID" value="ACL04385.1"/>
    <property type="molecule type" value="Genomic_DNA"/>
</dbReference>
<evidence type="ECO:0000256" key="1">
    <source>
        <dbReference type="ARBA" id="ARBA00000274"/>
    </source>
</evidence>
<dbReference type="PANTHER" id="PTHR43393:SF2">
    <property type="entry name" value="CYTOKININ RIBOSIDE 5'-MONOPHOSPHATE PHOSPHORIBOHYDROLASE"/>
    <property type="match status" value="1"/>
</dbReference>
<keyword evidence="4" id="KW-1185">Reference proteome</keyword>
<dbReference type="Gene3D" id="3.40.50.450">
    <property type="match status" value="1"/>
</dbReference>
<comment type="catalytic activity">
    <reaction evidence="1">
        <text>AMP + H2O = D-ribose 5-phosphate + adenine</text>
        <dbReference type="Rhea" id="RHEA:20129"/>
        <dbReference type="ChEBI" id="CHEBI:15377"/>
        <dbReference type="ChEBI" id="CHEBI:16708"/>
        <dbReference type="ChEBI" id="CHEBI:78346"/>
        <dbReference type="ChEBI" id="CHEBI:456215"/>
        <dbReference type="EC" id="3.2.2.4"/>
    </reaction>
</comment>
<dbReference type="GO" id="GO:0009691">
    <property type="term" value="P:cytokinin biosynthetic process"/>
    <property type="evidence" value="ECO:0007669"/>
    <property type="project" value="UniProtKB-UniRule"/>
</dbReference>
<dbReference type="InterPro" id="IPR052341">
    <property type="entry name" value="LOG_family_nucleotidases"/>
</dbReference>
<dbReference type="GO" id="GO:0005829">
    <property type="term" value="C:cytosol"/>
    <property type="evidence" value="ECO:0007669"/>
    <property type="project" value="TreeGrafter"/>
</dbReference>
<dbReference type="NCBIfam" id="TIGR00730">
    <property type="entry name" value="Rossman fold protein, TIGR00730 family"/>
    <property type="match status" value="1"/>
</dbReference>
<dbReference type="eggNOG" id="COG1611">
    <property type="taxonomic scope" value="Bacteria"/>
</dbReference>
<proteinExistence type="inferred from homology"/>
<sequence length="216" mass="24236">MEKQFVIDELDQSESWRMLRIVSEFVQGIDQMSEVGPAVSIFGSARSKPTDKYYKMARKLAALCVKNNFAVITGGGGGIMEAANLGAADENGTSVGLNIELPFEQKPNPYANIQMNFNYFFVRKVMFVKYALAYVGMPGGFGTLDELFEAVTLIQTHRIKPFPVVLMGSDYWTGLMDWIKDQLLSRSLISPGDLDIIRIMDDPEEIVAMFKRRIIV</sequence>
<dbReference type="InterPro" id="IPR031100">
    <property type="entry name" value="LOG_fam"/>
</dbReference>
<keyword evidence="2" id="KW-0378">Hydrolase</keyword>
<dbReference type="RefSeq" id="WP_015947455.1">
    <property type="nucleotide sequence ID" value="NC_011768.1"/>
</dbReference>
<dbReference type="PANTHER" id="PTHR43393">
    <property type="entry name" value="CYTOKININ RIBOSIDE 5'-MONOPHOSPHATE PHOSPHORIBOHYDROLASE"/>
    <property type="match status" value="1"/>
</dbReference>
<dbReference type="KEGG" id="dal:Dalk_2693"/>
<dbReference type="EC" id="3.2.2.n1" evidence="2"/>
<evidence type="ECO:0000256" key="2">
    <source>
        <dbReference type="RuleBase" id="RU363015"/>
    </source>
</evidence>
<comment type="similarity">
    <text evidence="2">Belongs to the LOG family.</text>
</comment>
<dbReference type="SUPFAM" id="SSF102405">
    <property type="entry name" value="MCP/YpsA-like"/>
    <property type="match status" value="1"/>
</dbReference>
<reference evidence="3 4" key="1">
    <citation type="journal article" date="2012" name="Environ. Microbiol.">
        <title>The genome sequence of Desulfatibacillum alkenivorans AK-01: a blueprint for anaerobic alkane oxidation.</title>
        <authorList>
            <person name="Callaghan A.V."/>
            <person name="Morris B.E."/>
            <person name="Pereira I.A."/>
            <person name="McInerney M.J."/>
            <person name="Austin R.N."/>
            <person name="Groves J.T."/>
            <person name="Kukor J.J."/>
            <person name="Suflita J.M."/>
            <person name="Young L.Y."/>
            <person name="Zylstra G.J."/>
            <person name="Wawrik B."/>
        </authorList>
    </citation>
    <scope>NUCLEOTIDE SEQUENCE [LARGE SCALE GENOMIC DNA]</scope>
    <source>
        <strain evidence="3 4">AK-01</strain>
    </source>
</reference>
<keyword evidence="2" id="KW-0203">Cytokinin biosynthesis</keyword>
<dbReference type="GO" id="GO:0008714">
    <property type="term" value="F:AMP nucleosidase activity"/>
    <property type="evidence" value="ECO:0007669"/>
    <property type="project" value="UniProtKB-EC"/>
</dbReference>
<dbReference type="InterPro" id="IPR005269">
    <property type="entry name" value="LOG"/>
</dbReference>
<accession>B8FIZ4</accession>
<evidence type="ECO:0000313" key="4">
    <source>
        <dbReference type="Proteomes" id="UP000000739"/>
    </source>
</evidence>